<feature type="transmembrane region" description="Helical" evidence="1">
    <location>
        <begin position="12"/>
        <end position="30"/>
    </location>
</feature>
<comment type="caution">
    <text evidence="2">The sequence shown here is derived from an EMBL/GenBank/DDBJ whole genome shotgun (WGS) entry which is preliminary data.</text>
</comment>
<feature type="transmembrane region" description="Helical" evidence="1">
    <location>
        <begin position="50"/>
        <end position="72"/>
    </location>
</feature>
<protein>
    <recommendedName>
        <fullName evidence="4">Major facilitator superfamily (MFS) profile domain-containing protein</fullName>
    </recommendedName>
</protein>
<keyword evidence="1" id="KW-0472">Membrane</keyword>
<accession>A0ABD6BNE0</accession>
<evidence type="ECO:0000256" key="1">
    <source>
        <dbReference type="SAM" id="Phobius"/>
    </source>
</evidence>
<dbReference type="AlphaFoldDB" id="A0ABD6BNE0"/>
<keyword evidence="1" id="KW-0812">Transmembrane</keyword>
<feature type="transmembrane region" description="Helical" evidence="1">
    <location>
        <begin position="81"/>
        <end position="105"/>
    </location>
</feature>
<dbReference type="EMBL" id="JBHUCZ010000001">
    <property type="protein sequence ID" value="MFD1566087.1"/>
    <property type="molecule type" value="Genomic_DNA"/>
</dbReference>
<proteinExistence type="predicted"/>
<keyword evidence="1" id="KW-1133">Transmembrane helix</keyword>
<evidence type="ECO:0000313" key="3">
    <source>
        <dbReference type="Proteomes" id="UP001597139"/>
    </source>
</evidence>
<dbReference type="RefSeq" id="WP_267645346.1">
    <property type="nucleotide sequence ID" value="NZ_JANHGR010000001.1"/>
</dbReference>
<dbReference type="Proteomes" id="UP001597139">
    <property type="component" value="Unassembled WGS sequence"/>
</dbReference>
<keyword evidence="3" id="KW-1185">Reference proteome</keyword>
<sequence>MSRRTQAGSVRERGAVGLLVGAAIALVIAYPPPSTGVDPLLGVGNVFVPLALSAVSVLTAGIGGALAGGVLADRVDAVPRLVVRTAVPAAALAIALLYLVVVAGFG</sequence>
<evidence type="ECO:0000313" key="2">
    <source>
        <dbReference type="EMBL" id="MFD1566087.1"/>
    </source>
</evidence>
<reference evidence="2 3" key="1">
    <citation type="journal article" date="2019" name="Int. J. Syst. Evol. Microbiol.">
        <title>The Global Catalogue of Microorganisms (GCM) 10K type strain sequencing project: providing services to taxonomists for standard genome sequencing and annotation.</title>
        <authorList>
            <consortium name="The Broad Institute Genomics Platform"/>
            <consortium name="The Broad Institute Genome Sequencing Center for Infectious Disease"/>
            <person name="Wu L."/>
            <person name="Ma J."/>
        </authorList>
    </citation>
    <scope>NUCLEOTIDE SEQUENCE [LARGE SCALE GENOMIC DNA]</scope>
    <source>
        <strain evidence="2 3">CGMCC 1.12859</strain>
    </source>
</reference>
<name>A0ABD6BNE0_9EURY</name>
<gene>
    <name evidence="2" type="ORF">ACFSAU_01140</name>
</gene>
<evidence type="ECO:0008006" key="4">
    <source>
        <dbReference type="Google" id="ProtNLM"/>
    </source>
</evidence>
<organism evidence="2 3">
    <name type="scientific">Halolamina litorea</name>
    <dbReference type="NCBI Taxonomy" id="1515593"/>
    <lineage>
        <taxon>Archaea</taxon>
        <taxon>Methanobacteriati</taxon>
        <taxon>Methanobacteriota</taxon>
        <taxon>Stenosarchaea group</taxon>
        <taxon>Halobacteria</taxon>
        <taxon>Halobacteriales</taxon>
        <taxon>Haloferacaceae</taxon>
    </lineage>
</organism>